<evidence type="ECO:0000313" key="3">
    <source>
        <dbReference type="Proteomes" id="UP000735302"/>
    </source>
</evidence>
<name>A0AAV4BGJ5_9GAST</name>
<evidence type="ECO:0000256" key="1">
    <source>
        <dbReference type="SAM" id="MobiDB-lite"/>
    </source>
</evidence>
<proteinExistence type="predicted"/>
<dbReference type="Proteomes" id="UP000735302">
    <property type="component" value="Unassembled WGS sequence"/>
</dbReference>
<comment type="caution">
    <text evidence="2">The sequence shown here is derived from an EMBL/GenBank/DDBJ whole genome shotgun (WGS) entry which is preliminary data.</text>
</comment>
<dbReference type="AlphaFoldDB" id="A0AAV4BGJ5"/>
<protein>
    <submittedName>
        <fullName evidence="2">Tigger transposable element-derived protein 6</fullName>
    </submittedName>
</protein>
<organism evidence="2 3">
    <name type="scientific">Plakobranchus ocellatus</name>
    <dbReference type="NCBI Taxonomy" id="259542"/>
    <lineage>
        <taxon>Eukaryota</taxon>
        <taxon>Metazoa</taxon>
        <taxon>Spiralia</taxon>
        <taxon>Lophotrochozoa</taxon>
        <taxon>Mollusca</taxon>
        <taxon>Gastropoda</taxon>
        <taxon>Heterobranchia</taxon>
        <taxon>Euthyneura</taxon>
        <taxon>Panpulmonata</taxon>
        <taxon>Sacoglossa</taxon>
        <taxon>Placobranchoidea</taxon>
        <taxon>Plakobranchidae</taxon>
        <taxon>Plakobranchus</taxon>
    </lineage>
</organism>
<gene>
    <name evidence="2" type="ORF">PoB_004447600</name>
</gene>
<reference evidence="2 3" key="1">
    <citation type="journal article" date="2021" name="Elife">
        <title>Chloroplast acquisition without the gene transfer in kleptoplastic sea slugs, Plakobranchus ocellatus.</title>
        <authorList>
            <person name="Maeda T."/>
            <person name="Takahashi S."/>
            <person name="Yoshida T."/>
            <person name="Shimamura S."/>
            <person name="Takaki Y."/>
            <person name="Nagai Y."/>
            <person name="Toyoda A."/>
            <person name="Suzuki Y."/>
            <person name="Arimoto A."/>
            <person name="Ishii H."/>
            <person name="Satoh N."/>
            <person name="Nishiyama T."/>
            <person name="Hasebe M."/>
            <person name="Maruyama T."/>
            <person name="Minagawa J."/>
            <person name="Obokata J."/>
            <person name="Shigenobu S."/>
        </authorList>
    </citation>
    <scope>NUCLEOTIDE SEQUENCE [LARGE SCALE GENOMIC DNA]</scope>
</reference>
<keyword evidence="3" id="KW-1185">Reference proteome</keyword>
<accession>A0AAV4BGJ5</accession>
<dbReference type="EMBL" id="BLXT01004907">
    <property type="protein sequence ID" value="GFO17971.1"/>
    <property type="molecule type" value="Genomic_DNA"/>
</dbReference>
<sequence>MSVTEIVNSISGTEKPESEQDDCEIIPVAKVSNIETKEALKKLMQYAQQHEQGVKLIFILMSAEDEVDELAC</sequence>
<feature type="region of interest" description="Disordered" evidence="1">
    <location>
        <begin position="1"/>
        <end position="21"/>
    </location>
</feature>
<evidence type="ECO:0000313" key="2">
    <source>
        <dbReference type="EMBL" id="GFO17971.1"/>
    </source>
</evidence>
<feature type="compositionally biased region" description="Polar residues" evidence="1">
    <location>
        <begin position="1"/>
        <end position="12"/>
    </location>
</feature>